<sequence length="626" mass="69476">MQNKARPWSAPNVGFHLLWVIGSSPQRMSVFRPFCRQGHSSDFQRPERPLSANAAVAMPHHRKAALRPSRHSTIVGTETDERFRVASSESNVHVAPFALSGPMAAYQSRSRHLIFQCGCRHRSPAIEGSNHNLTLLHGIPPVARETVPSLVARLAASKGVTLSQLVLDLGGSAKRLINQDRVLLENLRIWGGLEDAQLEELLSWTGEPIGDVRMRFRREIFVSRALRNPIVRGCPRCLEEDALSAPEDPLTAMAMRGDWQMRDMVICAKHHTLLVPLWTVQHPVARNDLTARLTEILPKILSRDLHGPAASPTPYDLWLQQRLDRGEDTTWLSGQSLYAATTFCRLLGSELLRINGYDAADPQDFQHAAQAAGFDVVRRGVDAIRDALHDLAAEADGFLDEPQKAFGSVWKDMRDFHQDNEAFKPFADVVRSVVLEIWPVAEGAVLLGQEVSQRRLHSVSTAAKALRVTERRLRPLLVEAGIIAPEDPRPDSRAVFDAEVHDKTLRAIASLVTDPQMRRTVGMTEAELRALEQDGVLQPRTRLPGARLRWLEADGQALVDELNALAEADPGTAKWETIQTAQANSKISVGRIIAAIRVRQIRVHAPAGNRSYHGFKVCRSEFGAIG</sequence>
<dbReference type="InterPro" id="IPR009492">
    <property type="entry name" value="TniQ"/>
</dbReference>
<name>A0A419A316_9RHOB</name>
<gene>
    <name evidence="2" type="ORF">D3P06_00120</name>
</gene>
<dbReference type="OrthoDB" id="7595282at2"/>
<proteinExistence type="predicted"/>
<dbReference type="EMBL" id="QZEV01000001">
    <property type="protein sequence ID" value="RJL07516.1"/>
    <property type="molecule type" value="Genomic_DNA"/>
</dbReference>
<feature type="domain" description="TniQ" evidence="1">
    <location>
        <begin position="140"/>
        <end position="274"/>
    </location>
</feature>
<organism evidence="2 3">
    <name type="scientific">Paracoccus aestuarii</name>
    <dbReference type="NCBI Taxonomy" id="453842"/>
    <lineage>
        <taxon>Bacteria</taxon>
        <taxon>Pseudomonadati</taxon>
        <taxon>Pseudomonadota</taxon>
        <taxon>Alphaproteobacteria</taxon>
        <taxon>Rhodobacterales</taxon>
        <taxon>Paracoccaceae</taxon>
        <taxon>Paracoccus</taxon>
    </lineage>
</organism>
<reference evidence="2 3" key="1">
    <citation type="submission" date="2018-09" db="EMBL/GenBank/DDBJ databases">
        <title>Paracoccus onubensis nov. sp. a moderate halophilic bacterium isolated from Gruta de las Maravillas (Aracena, Spain).</title>
        <authorList>
            <person name="Jurado V."/>
            <person name="Gutierrez-Patricio S."/>
            <person name="Gonzalez-Pimentel J.L."/>
            <person name="Laiz L."/>
            <person name="Saiz-Jimenez C."/>
        </authorList>
    </citation>
    <scope>NUCLEOTIDE SEQUENCE [LARGE SCALE GENOMIC DNA]</scope>
    <source>
        <strain evidence="2 3">DSM 19484</strain>
    </source>
</reference>
<keyword evidence="3" id="KW-1185">Reference proteome</keyword>
<dbReference type="AlphaFoldDB" id="A0A419A316"/>
<dbReference type="Proteomes" id="UP000285530">
    <property type="component" value="Unassembled WGS sequence"/>
</dbReference>
<accession>A0A419A316</accession>
<evidence type="ECO:0000313" key="3">
    <source>
        <dbReference type="Proteomes" id="UP000285530"/>
    </source>
</evidence>
<protein>
    <recommendedName>
        <fullName evidence="1">TniQ domain-containing protein</fullName>
    </recommendedName>
</protein>
<comment type="caution">
    <text evidence="2">The sequence shown here is derived from an EMBL/GenBank/DDBJ whole genome shotgun (WGS) entry which is preliminary data.</text>
</comment>
<evidence type="ECO:0000313" key="2">
    <source>
        <dbReference type="EMBL" id="RJL07516.1"/>
    </source>
</evidence>
<dbReference type="Pfam" id="PF06527">
    <property type="entry name" value="TniQ"/>
    <property type="match status" value="1"/>
</dbReference>
<evidence type="ECO:0000259" key="1">
    <source>
        <dbReference type="Pfam" id="PF06527"/>
    </source>
</evidence>